<organism evidence="1 2">
    <name type="scientific">[Candida] jaroonii</name>
    <dbReference type="NCBI Taxonomy" id="467808"/>
    <lineage>
        <taxon>Eukaryota</taxon>
        <taxon>Fungi</taxon>
        <taxon>Dikarya</taxon>
        <taxon>Ascomycota</taxon>
        <taxon>Saccharomycotina</taxon>
        <taxon>Pichiomycetes</taxon>
        <taxon>Debaryomycetaceae</taxon>
        <taxon>Yamadazyma</taxon>
    </lineage>
</organism>
<sequence>MSRVPDENTPFLNQEEIDESEIISIIQQRRLSIASVGTDHIPPPSSFNPLTHSTSHSHLNSPFGNYGGVGAPRSRRGSEGLGLAPWKSTNSLDLSAVISNSNLPQEPETDYKTEFKVLLSYSIPLSITFLLQYSLTVASVFSVGRLGSEELAAVSLSSMTANISGYAIIQGISTCLDTLCAQSFGRKDYNMVGMHFMRCNYLLLMLFVPIFVLWFFLSNDILVFLIGEDQLKICHLASTYLKILCMGLPGFILFENAKHYLQSQGVFHASTYVLTICAPINIILNYTLVWDKRIGMGFVGAPLSVVITNWIMCIMLYGYIYFVNGYQCWPKFGIFDMKYFKHWQRMINLSIPGVLMVEAEWLAFEIITFTASQFGTDTLAAQSIVSTTCVIFYQIPFAMSIAASTRIAWFIGSASKKAAKISSNATILLSLVVGSINGVVLFTCRGLFASLYSSDNQVIKLASKVLIVGAVYQLNDALACLTAGILRGQGRQKIGGWLNLISYYLLALPLAFYLAFAGDLKLLGLWMGMLIALFILSMSQLYFVISSDWDGIIKDCIDESLLDNMTIDSHSVVPSMSSGHLG</sequence>
<keyword evidence="2" id="KW-1185">Reference proteome</keyword>
<evidence type="ECO:0000313" key="1">
    <source>
        <dbReference type="EMBL" id="CAH6720949.1"/>
    </source>
</evidence>
<accession>A0ACA9Y7I1</accession>
<comment type="caution">
    <text evidence="1">The sequence shown here is derived from an EMBL/GenBank/DDBJ whole genome shotgun (WGS) entry which is preliminary data.</text>
</comment>
<evidence type="ECO:0000313" key="2">
    <source>
        <dbReference type="Proteomes" id="UP001152531"/>
    </source>
</evidence>
<name>A0ACA9Y7I1_9ASCO</name>
<gene>
    <name evidence="1" type="ORF">CLIB1444_05S00254</name>
</gene>
<protein>
    <submittedName>
        <fullName evidence="1">Uncharacterized transporter</fullName>
    </submittedName>
</protein>
<dbReference type="EMBL" id="CALSDN010000005">
    <property type="protein sequence ID" value="CAH6720949.1"/>
    <property type="molecule type" value="Genomic_DNA"/>
</dbReference>
<dbReference type="Proteomes" id="UP001152531">
    <property type="component" value="Unassembled WGS sequence"/>
</dbReference>
<proteinExistence type="predicted"/>
<reference evidence="1" key="1">
    <citation type="submission" date="2022-06" db="EMBL/GenBank/DDBJ databases">
        <authorList>
            <person name="Legras J.-L."/>
            <person name="Devillers H."/>
            <person name="Grondin C."/>
        </authorList>
    </citation>
    <scope>NUCLEOTIDE SEQUENCE</scope>
    <source>
        <strain evidence="1">CLIB 1444</strain>
    </source>
</reference>